<evidence type="ECO:0000256" key="1">
    <source>
        <dbReference type="SAM" id="MobiDB-lite"/>
    </source>
</evidence>
<organism evidence="2">
    <name type="scientific">Solanum chilense</name>
    <name type="common">Tomato</name>
    <name type="synonym">Lycopersicon chilense</name>
    <dbReference type="NCBI Taxonomy" id="4083"/>
    <lineage>
        <taxon>Eukaryota</taxon>
        <taxon>Viridiplantae</taxon>
        <taxon>Streptophyta</taxon>
        <taxon>Embryophyta</taxon>
        <taxon>Tracheophyta</taxon>
        <taxon>Spermatophyta</taxon>
        <taxon>Magnoliopsida</taxon>
        <taxon>eudicotyledons</taxon>
        <taxon>Gunneridae</taxon>
        <taxon>Pentapetalae</taxon>
        <taxon>asterids</taxon>
        <taxon>lamiids</taxon>
        <taxon>Solanales</taxon>
        <taxon>Solanaceae</taxon>
        <taxon>Solanoideae</taxon>
        <taxon>Solaneae</taxon>
        <taxon>Solanum</taxon>
        <taxon>Solanum subgen. Lycopersicon</taxon>
    </lineage>
</organism>
<dbReference type="PANTHER" id="PTHR33233:SF17">
    <property type="entry name" value="DUF4283 DOMAIN-CONTAINING PROTEIN"/>
    <property type="match status" value="1"/>
</dbReference>
<evidence type="ECO:0000313" key="2">
    <source>
        <dbReference type="EMBL" id="TMW82073.1"/>
    </source>
</evidence>
<feature type="region of interest" description="Disordered" evidence="1">
    <location>
        <begin position="1"/>
        <end position="99"/>
    </location>
</feature>
<protein>
    <submittedName>
        <fullName evidence="2">Uncharacterized protein</fullName>
    </submittedName>
</protein>
<reference evidence="2" key="1">
    <citation type="submission" date="2019-05" db="EMBL/GenBank/DDBJ databases">
        <title>The de novo reference genome and transcriptome assemblies of the wild tomato species Solanum chilense.</title>
        <authorList>
            <person name="Stam R."/>
            <person name="Nosenko T."/>
            <person name="Hoerger A.C."/>
            <person name="Stephan W."/>
            <person name="Seidel M.A."/>
            <person name="Kuhn J.M.M."/>
            <person name="Haberer G."/>
            <person name="Tellier A."/>
        </authorList>
    </citation>
    <scope>NUCLEOTIDE SEQUENCE</scope>
    <source>
        <tissue evidence="2">Mature leaves</tissue>
    </source>
</reference>
<feature type="non-terminal residue" evidence="2">
    <location>
        <position position="1"/>
    </location>
</feature>
<dbReference type="AlphaFoldDB" id="A0A6N2AQG1"/>
<feature type="compositionally biased region" description="Acidic residues" evidence="1">
    <location>
        <begin position="15"/>
        <end position="28"/>
    </location>
</feature>
<dbReference type="PANTHER" id="PTHR33233">
    <property type="entry name" value="ENDONUCLEASE/EXONUCLEASE/PHOSPHATASE"/>
    <property type="match status" value="1"/>
</dbReference>
<accession>A0A6N2AQG1</accession>
<dbReference type="EMBL" id="RXGB01019929">
    <property type="protein sequence ID" value="TMW82073.1"/>
    <property type="molecule type" value="Genomic_DNA"/>
</dbReference>
<sequence length="152" mass="16929">VTVGSSVGARVEAIEVNEQEQAQNEEESFEKRLSVSSKVSRRLSLNSTSEKDEVHENSDLEQLDAENKVEGNATVTRKIDGNAEDADSKGGNGREMSKDYKEPWVNMFKNNRAANNCMHLSYFPLQIMNGQIIVQLEGKEVQDEKISGNVHS</sequence>
<comment type="caution">
    <text evidence="2">The sequence shown here is derived from an EMBL/GenBank/DDBJ whole genome shotgun (WGS) entry which is preliminary data.</text>
</comment>
<feature type="compositionally biased region" description="Low complexity" evidence="1">
    <location>
        <begin position="34"/>
        <end position="45"/>
    </location>
</feature>
<proteinExistence type="predicted"/>
<name>A0A6N2AQG1_SOLCI</name>
<feature type="compositionally biased region" description="Basic and acidic residues" evidence="1">
    <location>
        <begin position="49"/>
        <end position="58"/>
    </location>
</feature>
<gene>
    <name evidence="2" type="ORF">EJD97_006894</name>
</gene>